<sequence>MRVEPHTEGQGCAASQPPCGLHSATSDRPATPIAPHHVTAGVCLRFGCQQLTHTHTHHKHTDTHTLYATYPLSTLTRAGPQRPFRTLGGLDALFSDPVAGPVVAQPRPVSPPSHDEFCAHRVTWGPSASVKMSHRLLLAAGAASSVVRHSRGRLVLSCLVSGVGDR</sequence>
<dbReference type="Proteomes" id="UP001232148">
    <property type="component" value="Unassembled WGS sequence"/>
</dbReference>
<organism evidence="2 3">
    <name type="scientific">Colletotrichum zoysiae</name>
    <dbReference type="NCBI Taxonomy" id="1216348"/>
    <lineage>
        <taxon>Eukaryota</taxon>
        <taxon>Fungi</taxon>
        <taxon>Dikarya</taxon>
        <taxon>Ascomycota</taxon>
        <taxon>Pezizomycotina</taxon>
        <taxon>Sordariomycetes</taxon>
        <taxon>Hypocreomycetidae</taxon>
        <taxon>Glomerellales</taxon>
        <taxon>Glomerellaceae</taxon>
        <taxon>Colletotrichum</taxon>
        <taxon>Colletotrichum graminicola species complex</taxon>
    </lineage>
</organism>
<name>A0AAD9HI99_9PEZI</name>
<evidence type="ECO:0000313" key="2">
    <source>
        <dbReference type="EMBL" id="KAK2028626.1"/>
    </source>
</evidence>
<protein>
    <submittedName>
        <fullName evidence="2">Uncharacterized protein</fullName>
    </submittedName>
</protein>
<evidence type="ECO:0000256" key="1">
    <source>
        <dbReference type="SAM" id="MobiDB-lite"/>
    </source>
</evidence>
<comment type="caution">
    <text evidence="2">The sequence shown here is derived from an EMBL/GenBank/DDBJ whole genome shotgun (WGS) entry which is preliminary data.</text>
</comment>
<dbReference type="EMBL" id="MU842875">
    <property type="protein sequence ID" value="KAK2028626.1"/>
    <property type="molecule type" value="Genomic_DNA"/>
</dbReference>
<reference evidence="2" key="1">
    <citation type="submission" date="2021-06" db="EMBL/GenBank/DDBJ databases">
        <title>Comparative genomics, transcriptomics and evolutionary studies reveal genomic signatures of adaptation to plant cell wall in hemibiotrophic fungi.</title>
        <authorList>
            <consortium name="DOE Joint Genome Institute"/>
            <person name="Baroncelli R."/>
            <person name="Diaz J.F."/>
            <person name="Benocci T."/>
            <person name="Peng M."/>
            <person name="Battaglia E."/>
            <person name="Haridas S."/>
            <person name="Andreopoulos W."/>
            <person name="Labutti K."/>
            <person name="Pangilinan J."/>
            <person name="Floch G.L."/>
            <person name="Makela M.R."/>
            <person name="Henrissat B."/>
            <person name="Grigoriev I.V."/>
            <person name="Crouch J.A."/>
            <person name="De Vries R.P."/>
            <person name="Sukno S.A."/>
            <person name="Thon M.R."/>
        </authorList>
    </citation>
    <scope>NUCLEOTIDE SEQUENCE</scope>
    <source>
        <strain evidence="2">MAFF235873</strain>
    </source>
</reference>
<accession>A0AAD9HI99</accession>
<feature type="region of interest" description="Disordered" evidence="1">
    <location>
        <begin position="1"/>
        <end position="33"/>
    </location>
</feature>
<evidence type="ECO:0000313" key="3">
    <source>
        <dbReference type="Proteomes" id="UP001232148"/>
    </source>
</evidence>
<proteinExistence type="predicted"/>
<keyword evidence="3" id="KW-1185">Reference proteome</keyword>
<dbReference type="AlphaFoldDB" id="A0AAD9HI99"/>
<gene>
    <name evidence="2" type="ORF">LX32DRAFT_392028</name>
</gene>